<accession>X1U2W8</accession>
<proteinExistence type="predicted"/>
<organism evidence="1">
    <name type="scientific">marine sediment metagenome</name>
    <dbReference type="NCBI Taxonomy" id="412755"/>
    <lineage>
        <taxon>unclassified sequences</taxon>
        <taxon>metagenomes</taxon>
        <taxon>ecological metagenomes</taxon>
    </lineage>
</organism>
<sequence length="79" mass="9391">MNHAKTDDELFEKTSDENLIQFYREEIKKIDEGENATKLLTPRVTKRFLDLGILARTWQNTLILGEKGRYIIDMRKTYL</sequence>
<gene>
    <name evidence="1" type="ORF">S12H4_54639</name>
</gene>
<reference evidence="1" key="1">
    <citation type="journal article" date="2014" name="Front. Microbiol.">
        <title>High frequency of phylogenetically diverse reductive dehalogenase-homologous genes in deep subseafloor sedimentary metagenomes.</title>
        <authorList>
            <person name="Kawai M."/>
            <person name="Futagami T."/>
            <person name="Toyoda A."/>
            <person name="Takaki Y."/>
            <person name="Nishi S."/>
            <person name="Hori S."/>
            <person name="Arai W."/>
            <person name="Tsubouchi T."/>
            <person name="Morono Y."/>
            <person name="Uchiyama I."/>
            <person name="Ito T."/>
            <person name="Fujiyama A."/>
            <person name="Inagaki F."/>
            <person name="Takami H."/>
        </authorList>
    </citation>
    <scope>NUCLEOTIDE SEQUENCE</scope>
    <source>
        <strain evidence="1">Expedition CK06-06</strain>
    </source>
</reference>
<dbReference type="AlphaFoldDB" id="X1U2W8"/>
<name>X1U2W8_9ZZZZ</name>
<protein>
    <submittedName>
        <fullName evidence="1">Uncharacterized protein</fullName>
    </submittedName>
</protein>
<dbReference type="EMBL" id="BARW01034946">
    <property type="protein sequence ID" value="GAJ11864.1"/>
    <property type="molecule type" value="Genomic_DNA"/>
</dbReference>
<feature type="non-terminal residue" evidence="1">
    <location>
        <position position="79"/>
    </location>
</feature>
<evidence type="ECO:0000313" key="1">
    <source>
        <dbReference type="EMBL" id="GAJ11864.1"/>
    </source>
</evidence>
<comment type="caution">
    <text evidence="1">The sequence shown here is derived from an EMBL/GenBank/DDBJ whole genome shotgun (WGS) entry which is preliminary data.</text>
</comment>